<dbReference type="Proteomes" id="UP000076532">
    <property type="component" value="Unassembled WGS sequence"/>
</dbReference>
<dbReference type="EMBL" id="KV417675">
    <property type="protein sequence ID" value="KZP10682.1"/>
    <property type="molecule type" value="Genomic_DNA"/>
</dbReference>
<gene>
    <name evidence="3" type="ORF">FIBSPDRAFT_872372</name>
    <name evidence="2" type="ORF">FIBSPDRAFT_877566</name>
</gene>
<dbReference type="EMBL" id="KV417842">
    <property type="protein sequence ID" value="KZP05399.1"/>
    <property type="molecule type" value="Genomic_DNA"/>
</dbReference>
<evidence type="ECO:0000256" key="1">
    <source>
        <dbReference type="SAM" id="MobiDB-lite"/>
    </source>
</evidence>
<organism evidence="3 4">
    <name type="scientific">Athelia psychrophila</name>
    <dbReference type="NCBI Taxonomy" id="1759441"/>
    <lineage>
        <taxon>Eukaryota</taxon>
        <taxon>Fungi</taxon>
        <taxon>Dikarya</taxon>
        <taxon>Basidiomycota</taxon>
        <taxon>Agaricomycotina</taxon>
        <taxon>Agaricomycetes</taxon>
        <taxon>Agaricomycetidae</taxon>
        <taxon>Atheliales</taxon>
        <taxon>Atheliaceae</taxon>
        <taxon>Athelia</taxon>
    </lineage>
</organism>
<name>A0A165ZKE5_9AGAM</name>
<evidence type="ECO:0000313" key="4">
    <source>
        <dbReference type="Proteomes" id="UP000076532"/>
    </source>
</evidence>
<dbReference type="AlphaFoldDB" id="A0A165ZKE5"/>
<feature type="region of interest" description="Disordered" evidence="1">
    <location>
        <begin position="1"/>
        <end position="33"/>
    </location>
</feature>
<keyword evidence="4" id="KW-1185">Reference proteome</keyword>
<accession>A0A165ZKE5</accession>
<evidence type="ECO:0000313" key="3">
    <source>
        <dbReference type="EMBL" id="KZP10682.1"/>
    </source>
</evidence>
<sequence length="69" mass="7448">MVSSSYQSQGPNWSQGRDYNDHPSMASPTSGQPSPSFLVTTIHIILDATSSLSRVRCDQLTISCTMPSS</sequence>
<evidence type="ECO:0000313" key="2">
    <source>
        <dbReference type="EMBL" id="KZP05399.1"/>
    </source>
</evidence>
<protein>
    <submittedName>
        <fullName evidence="3">Uncharacterized protein</fullName>
    </submittedName>
</protein>
<reference evidence="3 4" key="1">
    <citation type="journal article" date="2016" name="Mol. Biol. Evol.">
        <title>Comparative Genomics of Early-Diverging Mushroom-Forming Fungi Provides Insights into the Origins of Lignocellulose Decay Capabilities.</title>
        <authorList>
            <person name="Nagy L.G."/>
            <person name="Riley R."/>
            <person name="Tritt A."/>
            <person name="Adam C."/>
            <person name="Daum C."/>
            <person name="Floudas D."/>
            <person name="Sun H."/>
            <person name="Yadav J.S."/>
            <person name="Pangilinan J."/>
            <person name="Larsson K.H."/>
            <person name="Matsuura K."/>
            <person name="Barry K."/>
            <person name="Labutti K."/>
            <person name="Kuo R."/>
            <person name="Ohm R.A."/>
            <person name="Bhattacharya S.S."/>
            <person name="Shirouzu T."/>
            <person name="Yoshinaga Y."/>
            <person name="Martin F.M."/>
            <person name="Grigoriev I.V."/>
            <person name="Hibbett D.S."/>
        </authorList>
    </citation>
    <scope>NUCLEOTIDE SEQUENCE [LARGE SCALE GENOMIC DNA]</scope>
    <source>
        <strain evidence="3 4">CBS 109695</strain>
    </source>
</reference>
<feature type="compositionally biased region" description="Polar residues" evidence="1">
    <location>
        <begin position="1"/>
        <end position="17"/>
    </location>
</feature>
<proteinExistence type="predicted"/>